<reference evidence="1" key="2">
    <citation type="submission" date="2022-01" db="EMBL/GenBank/DDBJ databases">
        <authorList>
            <person name="Yamashiro T."/>
            <person name="Shiraishi A."/>
            <person name="Satake H."/>
            <person name="Nakayama K."/>
        </authorList>
    </citation>
    <scope>NUCLEOTIDE SEQUENCE</scope>
</reference>
<comment type="caution">
    <text evidence="1">The sequence shown here is derived from an EMBL/GenBank/DDBJ whole genome shotgun (WGS) entry which is preliminary data.</text>
</comment>
<protein>
    <submittedName>
        <fullName evidence="1">Uncharacterized protein</fullName>
    </submittedName>
</protein>
<dbReference type="EMBL" id="BQNB010010420">
    <property type="protein sequence ID" value="GJS77059.1"/>
    <property type="molecule type" value="Genomic_DNA"/>
</dbReference>
<proteinExistence type="predicted"/>
<evidence type="ECO:0000313" key="1">
    <source>
        <dbReference type="EMBL" id="GJS77059.1"/>
    </source>
</evidence>
<evidence type="ECO:0000313" key="2">
    <source>
        <dbReference type="Proteomes" id="UP001151760"/>
    </source>
</evidence>
<reference evidence="1" key="1">
    <citation type="journal article" date="2022" name="Int. J. Mol. Sci.">
        <title>Draft Genome of Tanacetum Coccineum: Genomic Comparison of Closely Related Tanacetum-Family Plants.</title>
        <authorList>
            <person name="Yamashiro T."/>
            <person name="Shiraishi A."/>
            <person name="Nakayama K."/>
            <person name="Satake H."/>
        </authorList>
    </citation>
    <scope>NUCLEOTIDE SEQUENCE</scope>
</reference>
<keyword evidence="2" id="KW-1185">Reference proteome</keyword>
<accession>A0ABQ4YGZ8</accession>
<organism evidence="1 2">
    <name type="scientific">Tanacetum coccineum</name>
    <dbReference type="NCBI Taxonomy" id="301880"/>
    <lineage>
        <taxon>Eukaryota</taxon>
        <taxon>Viridiplantae</taxon>
        <taxon>Streptophyta</taxon>
        <taxon>Embryophyta</taxon>
        <taxon>Tracheophyta</taxon>
        <taxon>Spermatophyta</taxon>
        <taxon>Magnoliopsida</taxon>
        <taxon>eudicotyledons</taxon>
        <taxon>Gunneridae</taxon>
        <taxon>Pentapetalae</taxon>
        <taxon>asterids</taxon>
        <taxon>campanulids</taxon>
        <taxon>Asterales</taxon>
        <taxon>Asteraceae</taxon>
        <taxon>Asteroideae</taxon>
        <taxon>Anthemideae</taxon>
        <taxon>Anthemidinae</taxon>
        <taxon>Tanacetum</taxon>
    </lineage>
</organism>
<name>A0ABQ4YGZ8_9ASTR</name>
<sequence length="104" mass="12318">MFIEFVIQNQFFSYSLEEFAQILDTSYLRGCTTSLWIKWSLDELAYGVPTDGPYQTNHPSPDDIISSIRIDREGQVRRIRHEEEINVLEYQVLTREIELNPEDF</sequence>
<gene>
    <name evidence="1" type="ORF">Tco_0726940</name>
</gene>
<dbReference type="Proteomes" id="UP001151760">
    <property type="component" value="Unassembled WGS sequence"/>
</dbReference>